<dbReference type="EMBL" id="KZ302130">
    <property type="protein sequence ID" value="PFH47156.1"/>
    <property type="molecule type" value="Genomic_DNA"/>
</dbReference>
<protein>
    <submittedName>
        <fullName evidence="1">Uncharacterized protein</fullName>
    </submittedName>
</protein>
<dbReference type="AlphaFoldDB" id="A0A2A9NH98"/>
<keyword evidence="2" id="KW-1185">Reference proteome</keyword>
<organism evidence="1 2">
    <name type="scientific">Amanita thiersii Skay4041</name>
    <dbReference type="NCBI Taxonomy" id="703135"/>
    <lineage>
        <taxon>Eukaryota</taxon>
        <taxon>Fungi</taxon>
        <taxon>Dikarya</taxon>
        <taxon>Basidiomycota</taxon>
        <taxon>Agaricomycotina</taxon>
        <taxon>Agaricomycetes</taxon>
        <taxon>Agaricomycetidae</taxon>
        <taxon>Agaricales</taxon>
        <taxon>Pluteineae</taxon>
        <taxon>Amanitaceae</taxon>
        <taxon>Amanita</taxon>
    </lineage>
</organism>
<evidence type="ECO:0000313" key="2">
    <source>
        <dbReference type="Proteomes" id="UP000242287"/>
    </source>
</evidence>
<dbReference type="Proteomes" id="UP000242287">
    <property type="component" value="Unassembled WGS sequence"/>
</dbReference>
<accession>A0A2A9NH98</accession>
<gene>
    <name evidence="1" type="ORF">AMATHDRAFT_68339</name>
</gene>
<name>A0A2A9NH98_9AGAR</name>
<evidence type="ECO:0000313" key="1">
    <source>
        <dbReference type="EMBL" id="PFH47156.1"/>
    </source>
</evidence>
<reference evidence="1 2" key="1">
    <citation type="submission" date="2014-02" db="EMBL/GenBank/DDBJ databases">
        <title>Transposable element dynamics among asymbiotic and ectomycorrhizal Amanita fungi.</title>
        <authorList>
            <consortium name="DOE Joint Genome Institute"/>
            <person name="Hess J."/>
            <person name="Skrede I."/>
            <person name="Wolfe B."/>
            <person name="LaButti K."/>
            <person name="Ohm R.A."/>
            <person name="Grigoriev I.V."/>
            <person name="Pringle A."/>
        </authorList>
    </citation>
    <scope>NUCLEOTIDE SEQUENCE [LARGE SCALE GENOMIC DNA]</scope>
    <source>
        <strain evidence="1 2">SKay4041</strain>
    </source>
</reference>
<proteinExistence type="predicted"/>
<sequence length="72" mass="8314">MFEREIPNHTSLWSVEHPAKKLILHFRSLHHALYWFAAPPLNLVGGYQLVVTVTISTSATSIFYRQFSKLIC</sequence>